<dbReference type="InterPro" id="IPR045889">
    <property type="entry name" value="MES/HNL"/>
</dbReference>
<accession>A0A9E7GHD6</accession>
<dbReference type="PANTHER" id="PTHR10992:SF1032">
    <property type="entry name" value="METHYLESTERASE 17"/>
    <property type="match status" value="1"/>
</dbReference>
<dbReference type="GO" id="GO:0080031">
    <property type="term" value="F:methyl salicylate esterase activity"/>
    <property type="evidence" value="ECO:0007669"/>
    <property type="project" value="TreeGrafter"/>
</dbReference>
<dbReference type="Proteomes" id="UP001055439">
    <property type="component" value="Chromosome 6"/>
</dbReference>
<dbReference type="SUPFAM" id="SSF53474">
    <property type="entry name" value="alpha/beta-Hydrolases"/>
    <property type="match status" value="1"/>
</dbReference>
<dbReference type="FunFam" id="3.40.50.1820:FF:000025">
    <property type="entry name" value="putative methylesterase 11, chloroplastic"/>
    <property type="match status" value="1"/>
</dbReference>
<proteinExistence type="predicted"/>
<keyword evidence="4" id="KW-1185">Reference proteome</keyword>
<dbReference type="InterPro" id="IPR000073">
    <property type="entry name" value="AB_hydrolase_1"/>
</dbReference>
<dbReference type="OrthoDB" id="1263307at2759"/>
<dbReference type="InterPro" id="IPR029058">
    <property type="entry name" value="AB_hydrolase_fold"/>
</dbReference>
<dbReference type="EMBL" id="CP097508">
    <property type="protein sequence ID" value="URE12297.1"/>
    <property type="molecule type" value="Genomic_DNA"/>
</dbReference>
<gene>
    <name evidence="3" type="ORF">MUK42_21751</name>
</gene>
<sequence length="263" mass="29462">MEEVTEGHHFVLVHGAGHGAWCWFKLRCLLEASGHRVSCPDLASAGIHPADPNSILSIDEYDAPLFSLMSALPEHEKVIMVGHSAGGLSVTHALHVFSNKIKVAIFVAATMLPWGYQTEEDIKDGVPDLSRFGDVYELKYSMGPNNPPTSVALRKEFQRKILYQLNPIEDSTLASMLLRPWPATLPSTRFHKDKVDGLKHARRVYIKTTHDNMVNPQQQDAMIRRWPPDDVLVMETDHSPFFSAPMELFKLVMKASTCAHDVP</sequence>
<dbReference type="GO" id="GO:0009696">
    <property type="term" value="P:salicylic acid metabolic process"/>
    <property type="evidence" value="ECO:0007669"/>
    <property type="project" value="TreeGrafter"/>
</dbReference>
<keyword evidence="1 3" id="KW-0378">Hydrolase</keyword>
<evidence type="ECO:0000313" key="3">
    <source>
        <dbReference type="EMBL" id="URE12297.1"/>
    </source>
</evidence>
<evidence type="ECO:0000259" key="2">
    <source>
        <dbReference type="Pfam" id="PF12697"/>
    </source>
</evidence>
<dbReference type="GO" id="GO:0080030">
    <property type="term" value="F:methyl indole-3-acetate esterase activity"/>
    <property type="evidence" value="ECO:0007669"/>
    <property type="project" value="TreeGrafter"/>
</dbReference>
<dbReference type="GO" id="GO:0009694">
    <property type="term" value="P:jasmonic acid metabolic process"/>
    <property type="evidence" value="ECO:0007669"/>
    <property type="project" value="TreeGrafter"/>
</dbReference>
<name>A0A9E7GHD6_9LILI</name>
<protein>
    <submittedName>
        <fullName evidence="3">Hydrolase, alpha beta fold family protein</fullName>
    </submittedName>
</protein>
<dbReference type="Pfam" id="PF12697">
    <property type="entry name" value="Abhydrolase_6"/>
    <property type="match status" value="1"/>
</dbReference>
<dbReference type="GO" id="GO:0080032">
    <property type="term" value="F:methyl jasmonate esterase activity"/>
    <property type="evidence" value="ECO:0007669"/>
    <property type="project" value="TreeGrafter"/>
</dbReference>
<reference evidence="3" key="1">
    <citation type="submission" date="2022-05" db="EMBL/GenBank/DDBJ databases">
        <title>The Musa troglodytarum L. genome provides insights into the mechanism of non-climacteric behaviour and enrichment of carotenoids.</title>
        <authorList>
            <person name="Wang J."/>
        </authorList>
    </citation>
    <scope>NUCLEOTIDE SEQUENCE</scope>
    <source>
        <tissue evidence="3">Leaf</tissue>
    </source>
</reference>
<dbReference type="PANTHER" id="PTHR10992">
    <property type="entry name" value="METHYLESTERASE FAMILY MEMBER"/>
    <property type="match status" value="1"/>
</dbReference>
<evidence type="ECO:0000313" key="4">
    <source>
        <dbReference type="Proteomes" id="UP001055439"/>
    </source>
</evidence>
<dbReference type="AlphaFoldDB" id="A0A9E7GHD6"/>
<organism evidence="3 4">
    <name type="scientific">Musa troglodytarum</name>
    <name type="common">fe'i banana</name>
    <dbReference type="NCBI Taxonomy" id="320322"/>
    <lineage>
        <taxon>Eukaryota</taxon>
        <taxon>Viridiplantae</taxon>
        <taxon>Streptophyta</taxon>
        <taxon>Embryophyta</taxon>
        <taxon>Tracheophyta</taxon>
        <taxon>Spermatophyta</taxon>
        <taxon>Magnoliopsida</taxon>
        <taxon>Liliopsida</taxon>
        <taxon>Zingiberales</taxon>
        <taxon>Musaceae</taxon>
        <taxon>Musa</taxon>
    </lineage>
</organism>
<dbReference type="Gene3D" id="3.40.50.1820">
    <property type="entry name" value="alpha/beta hydrolase"/>
    <property type="match status" value="1"/>
</dbReference>
<evidence type="ECO:0000256" key="1">
    <source>
        <dbReference type="ARBA" id="ARBA00022801"/>
    </source>
</evidence>
<feature type="domain" description="AB hydrolase-1" evidence="2">
    <location>
        <begin position="10"/>
        <end position="248"/>
    </location>
</feature>